<dbReference type="Proteomes" id="UP001361239">
    <property type="component" value="Unassembled WGS sequence"/>
</dbReference>
<dbReference type="InterPro" id="IPR050595">
    <property type="entry name" value="Bact_response_regulator"/>
</dbReference>
<reference evidence="4 5" key="1">
    <citation type="submission" date="2024-03" db="EMBL/GenBank/DDBJ databases">
        <authorList>
            <person name="Jo J.-H."/>
        </authorList>
    </citation>
    <scope>NUCLEOTIDE SEQUENCE [LARGE SCALE GENOMIC DNA]</scope>
    <source>
        <strain evidence="4 5">PS1R-30</strain>
    </source>
</reference>
<evidence type="ECO:0000256" key="1">
    <source>
        <dbReference type="ARBA" id="ARBA00022553"/>
    </source>
</evidence>
<dbReference type="PROSITE" id="PS50110">
    <property type="entry name" value="RESPONSE_REGULATORY"/>
    <property type="match status" value="1"/>
</dbReference>
<dbReference type="SUPFAM" id="SSF52172">
    <property type="entry name" value="CheY-like"/>
    <property type="match status" value="1"/>
</dbReference>
<dbReference type="InterPro" id="IPR011006">
    <property type="entry name" value="CheY-like_superfamily"/>
</dbReference>
<dbReference type="PANTHER" id="PTHR44591:SF3">
    <property type="entry name" value="RESPONSE REGULATORY DOMAIN-CONTAINING PROTEIN"/>
    <property type="match status" value="1"/>
</dbReference>
<gene>
    <name evidence="4" type="ORF">WG901_19070</name>
</gene>
<comment type="caution">
    <text evidence="4">The sequence shown here is derived from an EMBL/GenBank/DDBJ whole genome shotgun (WGS) entry which is preliminary data.</text>
</comment>
<dbReference type="Pfam" id="PF00072">
    <property type="entry name" value="Response_reg"/>
    <property type="match status" value="1"/>
</dbReference>
<feature type="domain" description="Response regulatory" evidence="3">
    <location>
        <begin position="5"/>
        <end position="124"/>
    </location>
</feature>
<comment type="caution">
    <text evidence="2">Lacks conserved residue(s) required for the propagation of feature annotation.</text>
</comment>
<evidence type="ECO:0000313" key="5">
    <source>
        <dbReference type="Proteomes" id="UP001361239"/>
    </source>
</evidence>
<dbReference type="InterPro" id="IPR001789">
    <property type="entry name" value="Sig_transdc_resp-reg_receiver"/>
</dbReference>
<proteinExistence type="predicted"/>
<organism evidence="4 5">
    <name type="scientific">Novosphingobium anseongense</name>
    <dbReference type="NCBI Taxonomy" id="3133436"/>
    <lineage>
        <taxon>Bacteria</taxon>
        <taxon>Pseudomonadati</taxon>
        <taxon>Pseudomonadota</taxon>
        <taxon>Alphaproteobacteria</taxon>
        <taxon>Sphingomonadales</taxon>
        <taxon>Sphingomonadaceae</taxon>
        <taxon>Novosphingobium</taxon>
    </lineage>
</organism>
<keyword evidence="1" id="KW-0597">Phosphoprotein</keyword>
<dbReference type="Gene3D" id="3.40.50.2300">
    <property type="match status" value="1"/>
</dbReference>
<dbReference type="EMBL" id="JBBHJZ010000004">
    <property type="protein sequence ID" value="MEJ5978763.1"/>
    <property type="molecule type" value="Genomic_DNA"/>
</dbReference>
<keyword evidence="5" id="KW-1185">Reference proteome</keyword>
<dbReference type="SMART" id="SM00448">
    <property type="entry name" value="REC"/>
    <property type="match status" value="1"/>
</dbReference>
<evidence type="ECO:0000313" key="4">
    <source>
        <dbReference type="EMBL" id="MEJ5978763.1"/>
    </source>
</evidence>
<evidence type="ECO:0000259" key="3">
    <source>
        <dbReference type="PROSITE" id="PS50110"/>
    </source>
</evidence>
<name>A0ABU8S095_9SPHN</name>
<dbReference type="PANTHER" id="PTHR44591">
    <property type="entry name" value="STRESS RESPONSE REGULATOR PROTEIN 1"/>
    <property type="match status" value="1"/>
</dbReference>
<evidence type="ECO:0000256" key="2">
    <source>
        <dbReference type="PROSITE-ProRule" id="PRU00169"/>
    </source>
</evidence>
<accession>A0ABU8S095</accession>
<dbReference type="RefSeq" id="WP_339588701.1">
    <property type="nucleotide sequence ID" value="NZ_JBBHJZ010000004.1"/>
</dbReference>
<protein>
    <submittedName>
        <fullName evidence="4">Response regulator</fullName>
    </submittedName>
</protein>
<sequence>MSVIKILLVEDEKDIQLIVKIVLEKSGDFAIETFDDGISALEHLSAERDRYDLAVVNFRLPGMHGLEFIRKMQAIPAYADLPAILISAALFERDLNGYEDIDVLGLISKPFDVKGLPRQVMDLYRRRDG</sequence>